<dbReference type="EMBL" id="GBZX01000839">
    <property type="protein sequence ID" value="JAG91901.1"/>
    <property type="molecule type" value="mRNA"/>
</dbReference>
<organism evidence="3">
    <name type="scientific">Amblyomma americanum</name>
    <name type="common">Lone star tick</name>
    <dbReference type="NCBI Taxonomy" id="6943"/>
    <lineage>
        <taxon>Eukaryota</taxon>
        <taxon>Metazoa</taxon>
        <taxon>Ecdysozoa</taxon>
        <taxon>Arthropoda</taxon>
        <taxon>Chelicerata</taxon>
        <taxon>Arachnida</taxon>
        <taxon>Acari</taxon>
        <taxon>Parasitiformes</taxon>
        <taxon>Ixodida</taxon>
        <taxon>Ixodoidea</taxon>
        <taxon>Ixodidae</taxon>
        <taxon>Amblyomminae</taxon>
        <taxon>Amblyomma</taxon>
    </lineage>
</organism>
<keyword evidence="2" id="KW-0732">Signal</keyword>
<name>A0A0C9RWD1_AMBAM</name>
<accession>A0A0C9RWD1</accession>
<evidence type="ECO:0000256" key="2">
    <source>
        <dbReference type="SAM" id="SignalP"/>
    </source>
</evidence>
<evidence type="ECO:0000256" key="1">
    <source>
        <dbReference type="SAM" id="MobiDB-lite"/>
    </source>
</evidence>
<evidence type="ECO:0000313" key="3">
    <source>
        <dbReference type="EMBL" id="JAG91901.1"/>
    </source>
</evidence>
<dbReference type="AlphaFoldDB" id="A0A0C9RWD1"/>
<feature type="compositionally biased region" description="Basic and acidic residues" evidence="1">
    <location>
        <begin position="86"/>
        <end position="98"/>
    </location>
</feature>
<protein>
    <submittedName>
        <fullName evidence="3">Putative secreted protein</fullName>
    </submittedName>
</protein>
<reference evidence="3" key="1">
    <citation type="journal article" date="2015" name="PLoS ONE">
        <title>An Insight into the Sialome of the Lone Star Tick, Amblyomma americanum, with a Glimpse on Its Time Dependent Gene Expression.</title>
        <authorList>
            <person name="Karim S."/>
            <person name="Ribeiro J.M."/>
        </authorList>
    </citation>
    <scope>NUCLEOTIDE SEQUENCE</scope>
    <source>
        <tissue evidence="3">Salivary gland</tissue>
    </source>
</reference>
<feature type="chain" id="PRO_5002212522" evidence="2">
    <location>
        <begin position="22"/>
        <end position="116"/>
    </location>
</feature>
<sequence>MRALVACLALFLTLAVLHCDAKRKKRDAENQEGNCNYLGNEIKDGKTKRLQTPCVKVSCSGGSTNVTKCDMLSKRQIKRAERKNKRNVETEDAKHQGESEEEGENVFPRCCPMQED</sequence>
<feature type="signal peptide" evidence="2">
    <location>
        <begin position="1"/>
        <end position="21"/>
    </location>
</feature>
<proteinExistence type="evidence at transcript level"/>
<feature type="region of interest" description="Disordered" evidence="1">
    <location>
        <begin position="80"/>
        <end position="116"/>
    </location>
</feature>